<proteinExistence type="predicted"/>
<feature type="compositionally biased region" description="Basic and acidic residues" evidence="1">
    <location>
        <begin position="80"/>
        <end position="91"/>
    </location>
</feature>
<accession>A0AAN6ZCW7</accession>
<dbReference type="EMBL" id="MU853413">
    <property type="protein sequence ID" value="KAK4133193.1"/>
    <property type="molecule type" value="Genomic_DNA"/>
</dbReference>
<feature type="region of interest" description="Disordered" evidence="1">
    <location>
        <begin position="49"/>
        <end position="101"/>
    </location>
</feature>
<comment type="caution">
    <text evidence="2">The sequence shown here is derived from an EMBL/GenBank/DDBJ whole genome shotgun (WGS) entry which is preliminary data.</text>
</comment>
<keyword evidence="3" id="KW-1185">Reference proteome</keyword>
<dbReference type="AlphaFoldDB" id="A0AAN6ZCW7"/>
<evidence type="ECO:0000313" key="2">
    <source>
        <dbReference type="EMBL" id="KAK4133193.1"/>
    </source>
</evidence>
<feature type="region of interest" description="Disordered" evidence="1">
    <location>
        <begin position="1"/>
        <end position="24"/>
    </location>
</feature>
<evidence type="ECO:0000256" key="1">
    <source>
        <dbReference type="SAM" id="MobiDB-lite"/>
    </source>
</evidence>
<organism evidence="2 3">
    <name type="scientific">Trichocladium antarcticum</name>
    <dbReference type="NCBI Taxonomy" id="1450529"/>
    <lineage>
        <taxon>Eukaryota</taxon>
        <taxon>Fungi</taxon>
        <taxon>Dikarya</taxon>
        <taxon>Ascomycota</taxon>
        <taxon>Pezizomycotina</taxon>
        <taxon>Sordariomycetes</taxon>
        <taxon>Sordariomycetidae</taxon>
        <taxon>Sordariales</taxon>
        <taxon>Chaetomiaceae</taxon>
        <taxon>Trichocladium</taxon>
    </lineage>
</organism>
<feature type="compositionally biased region" description="Basic and acidic residues" evidence="1">
    <location>
        <begin position="59"/>
        <end position="72"/>
    </location>
</feature>
<dbReference type="Proteomes" id="UP001304895">
    <property type="component" value="Unassembled WGS sequence"/>
</dbReference>
<evidence type="ECO:0000313" key="3">
    <source>
        <dbReference type="Proteomes" id="UP001304895"/>
    </source>
</evidence>
<reference evidence="2" key="1">
    <citation type="journal article" date="2023" name="Mol. Phylogenet. Evol.">
        <title>Genome-scale phylogeny and comparative genomics of the fungal order Sordariales.</title>
        <authorList>
            <person name="Hensen N."/>
            <person name="Bonometti L."/>
            <person name="Westerberg I."/>
            <person name="Brannstrom I.O."/>
            <person name="Guillou S."/>
            <person name="Cros-Aarteil S."/>
            <person name="Calhoun S."/>
            <person name="Haridas S."/>
            <person name="Kuo A."/>
            <person name="Mondo S."/>
            <person name="Pangilinan J."/>
            <person name="Riley R."/>
            <person name="LaButti K."/>
            <person name="Andreopoulos B."/>
            <person name="Lipzen A."/>
            <person name="Chen C."/>
            <person name="Yan M."/>
            <person name="Daum C."/>
            <person name="Ng V."/>
            <person name="Clum A."/>
            <person name="Steindorff A."/>
            <person name="Ohm R.A."/>
            <person name="Martin F."/>
            <person name="Silar P."/>
            <person name="Natvig D.O."/>
            <person name="Lalanne C."/>
            <person name="Gautier V."/>
            <person name="Ament-Velasquez S.L."/>
            <person name="Kruys A."/>
            <person name="Hutchinson M.I."/>
            <person name="Powell A.J."/>
            <person name="Barry K."/>
            <person name="Miller A.N."/>
            <person name="Grigoriev I.V."/>
            <person name="Debuchy R."/>
            <person name="Gladieux P."/>
            <person name="Hiltunen Thoren M."/>
            <person name="Johannesson H."/>
        </authorList>
    </citation>
    <scope>NUCLEOTIDE SEQUENCE</scope>
    <source>
        <strain evidence="2">CBS 123565</strain>
    </source>
</reference>
<gene>
    <name evidence="2" type="ORF">BT67DRAFT_456871</name>
</gene>
<protein>
    <submittedName>
        <fullName evidence="2">Uncharacterized protein</fullName>
    </submittedName>
</protein>
<sequence>MSAPLSGSLDAPLPPDPCMHCRWRDHSDDKFFSSTCATCRDGFAAWRAAEEPQQQQQQQKEETETERVEKGGRGGGKVGNGDDGKDGKDGKEEEEEEDSGRMVIKRGSMRRLFRSERWWWWRRSTCAMECRYNFDIN</sequence>
<name>A0AAN6ZCW7_9PEZI</name>
<reference evidence="2" key="2">
    <citation type="submission" date="2023-05" db="EMBL/GenBank/DDBJ databases">
        <authorList>
            <consortium name="Lawrence Berkeley National Laboratory"/>
            <person name="Steindorff A."/>
            <person name="Hensen N."/>
            <person name="Bonometti L."/>
            <person name="Westerberg I."/>
            <person name="Brannstrom I.O."/>
            <person name="Guillou S."/>
            <person name="Cros-Aarteil S."/>
            <person name="Calhoun S."/>
            <person name="Haridas S."/>
            <person name="Kuo A."/>
            <person name="Mondo S."/>
            <person name="Pangilinan J."/>
            <person name="Riley R."/>
            <person name="Labutti K."/>
            <person name="Andreopoulos B."/>
            <person name="Lipzen A."/>
            <person name="Chen C."/>
            <person name="Yanf M."/>
            <person name="Daum C."/>
            <person name="Ng V."/>
            <person name="Clum A."/>
            <person name="Ohm R."/>
            <person name="Martin F."/>
            <person name="Silar P."/>
            <person name="Natvig D."/>
            <person name="Lalanne C."/>
            <person name="Gautier V."/>
            <person name="Ament-Velasquez S.L."/>
            <person name="Kruys A."/>
            <person name="Hutchinson M.I."/>
            <person name="Powell A.J."/>
            <person name="Barry K."/>
            <person name="Miller A.N."/>
            <person name="Grigoriev I.V."/>
            <person name="Debuchy R."/>
            <person name="Gladieux P."/>
            <person name="Thoren M.H."/>
            <person name="Johannesson H."/>
        </authorList>
    </citation>
    <scope>NUCLEOTIDE SEQUENCE</scope>
    <source>
        <strain evidence="2">CBS 123565</strain>
    </source>
</reference>